<dbReference type="EMBL" id="UYIG01000001">
    <property type="protein sequence ID" value="VDG26569.1"/>
    <property type="molecule type" value="Genomic_DNA"/>
</dbReference>
<dbReference type="InterPro" id="IPR000515">
    <property type="entry name" value="MetI-like"/>
</dbReference>
<feature type="transmembrane region" description="Helical" evidence="7">
    <location>
        <begin position="73"/>
        <end position="94"/>
    </location>
</feature>
<gene>
    <name evidence="9" type="ORF">MUDAN_MDHGFNIF_00011</name>
</gene>
<organism evidence="9 10">
    <name type="scientific">Lactiplantibacillus mudanjiangensis</name>
    <dbReference type="NCBI Taxonomy" id="1296538"/>
    <lineage>
        <taxon>Bacteria</taxon>
        <taxon>Bacillati</taxon>
        <taxon>Bacillota</taxon>
        <taxon>Bacilli</taxon>
        <taxon>Lactobacillales</taxon>
        <taxon>Lactobacillaceae</taxon>
        <taxon>Lactiplantibacillus</taxon>
    </lineage>
</organism>
<dbReference type="PANTHER" id="PTHR43744:SF3">
    <property type="entry name" value="LACTOSE TRANSPORT SYSTEM PERMEASE PROTEIN LACG"/>
    <property type="match status" value="1"/>
</dbReference>
<evidence type="ECO:0000313" key="9">
    <source>
        <dbReference type="EMBL" id="VDG26569.1"/>
    </source>
</evidence>
<feature type="transmembrane region" description="Helical" evidence="7">
    <location>
        <begin position="7"/>
        <end position="28"/>
    </location>
</feature>
<name>A0A660DXH9_9LACO</name>
<dbReference type="PANTHER" id="PTHR43744">
    <property type="entry name" value="ABC TRANSPORTER PERMEASE PROTEIN MG189-RELATED-RELATED"/>
    <property type="match status" value="1"/>
</dbReference>
<evidence type="ECO:0000256" key="3">
    <source>
        <dbReference type="ARBA" id="ARBA00022475"/>
    </source>
</evidence>
<dbReference type="Proteomes" id="UP000289996">
    <property type="component" value="Unassembled WGS sequence"/>
</dbReference>
<proteinExistence type="inferred from homology"/>
<evidence type="ECO:0000256" key="1">
    <source>
        <dbReference type="ARBA" id="ARBA00004651"/>
    </source>
</evidence>
<feature type="transmembrane region" description="Helical" evidence="7">
    <location>
        <begin position="184"/>
        <end position="205"/>
    </location>
</feature>
<sequence>MKKTSRFFLGILGLILGILWIFPFYMILTNSFKTPKGIFASVLSLPGNGQATTANYHNSFKALDFISSLGHSLLITVVSVLILVLFSSMAAYALQRNKSKLSGAILMLFVSAMLIPFQTVMIPLTANFGQVHMLNMWGLMFMYLGFDASLSIFLYQGTMGSIPIAMDESAELEGANRFQIFFKIIFPMLTPITVTVGILNIIAIWNDYLLPSLVLPQNQYTIPLQMFFFFGQYTKQWHLALAGLTLSIIPVILFYIFAQRYIIKGVTDGAVK</sequence>
<keyword evidence="10" id="KW-1185">Reference proteome</keyword>
<feature type="domain" description="ABC transmembrane type-1" evidence="8">
    <location>
        <begin position="69"/>
        <end position="258"/>
    </location>
</feature>
<evidence type="ECO:0000256" key="6">
    <source>
        <dbReference type="ARBA" id="ARBA00023136"/>
    </source>
</evidence>
<dbReference type="CDD" id="cd06261">
    <property type="entry name" value="TM_PBP2"/>
    <property type="match status" value="1"/>
</dbReference>
<reference evidence="9 10" key="1">
    <citation type="submission" date="2018-11" db="EMBL/GenBank/DDBJ databases">
        <authorList>
            <person name="Wuyts S."/>
        </authorList>
    </citation>
    <scope>NUCLEOTIDE SEQUENCE [LARGE SCALE GENOMIC DNA]</scope>
    <source>
        <strain evidence="9">Lactobacillus mudanjiangensis AMBF249</strain>
    </source>
</reference>
<dbReference type="GO" id="GO:0005886">
    <property type="term" value="C:plasma membrane"/>
    <property type="evidence" value="ECO:0007669"/>
    <property type="project" value="UniProtKB-SubCell"/>
</dbReference>
<keyword evidence="3" id="KW-1003">Cell membrane</keyword>
<keyword evidence="5 7" id="KW-1133">Transmembrane helix</keyword>
<dbReference type="Gene3D" id="1.10.3720.10">
    <property type="entry name" value="MetI-like"/>
    <property type="match status" value="1"/>
</dbReference>
<keyword evidence="6 7" id="KW-0472">Membrane</keyword>
<evidence type="ECO:0000259" key="8">
    <source>
        <dbReference type="PROSITE" id="PS50928"/>
    </source>
</evidence>
<keyword evidence="4 7" id="KW-0812">Transmembrane</keyword>
<feature type="transmembrane region" description="Helical" evidence="7">
    <location>
        <begin position="237"/>
        <end position="258"/>
    </location>
</feature>
<dbReference type="AlphaFoldDB" id="A0A660DXH9"/>
<dbReference type="RefSeq" id="WP_130844359.1">
    <property type="nucleotide sequence ID" value="NZ_BJDY01000003.1"/>
</dbReference>
<feature type="transmembrane region" description="Helical" evidence="7">
    <location>
        <begin position="136"/>
        <end position="155"/>
    </location>
</feature>
<dbReference type="GO" id="GO:0055085">
    <property type="term" value="P:transmembrane transport"/>
    <property type="evidence" value="ECO:0007669"/>
    <property type="project" value="InterPro"/>
</dbReference>
<dbReference type="Pfam" id="PF00528">
    <property type="entry name" value="BPD_transp_1"/>
    <property type="match status" value="1"/>
</dbReference>
<accession>A0A660DXH9</accession>
<dbReference type="InterPro" id="IPR035906">
    <property type="entry name" value="MetI-like_sf"/>
</dbReference>
<dbReference type="OrthoDB" id="9794684at2"/>
<dbReference type="SUPFAM" id="SSF161098">
    <property type="entry name" value="MetI-like"/>
    <property type="match status" value="1"/>
</dbReference>
<protein>
    <submittedName>
        <fullName evidence="9">Sugar ABC transporter permease [Lactobacillus plantarum]</fullName>
    </submittedName>
</protein>
<evidence type="ECO:0000256" key="7">
    <source>
        <dbReference type="RuleBase" id="RU363032"/>
    </source>
</evidence>
<evidence type="ECO:0000256" key="5">
    <source>
        <dbReference type="ARBA" id="ARBA00022989"/>
    </source>
</evidence>
<feature type="transmembrane region" description="Helical" evidence="7">
    <location>
        <begin position="101"/>
        <end position="124"/>
    </location>
</feature>
<evidence type="ECO:0000313" key="10">
    <source>
        <dbReference type="Proteomes" id="UP000289996"/>
    </source>
</evidence>
<comment type="similarity">
    <text evidence="7">Belongs to the binding-protein-dependent transport system permease family.</text>
</comment>
<evidence type="ECO:0000256" key="4">
    <source>
        <dbReference type="ARBA" id="ARBA00022692"/>
    </source>
</evidence>
<evidence type="ECO:0000256" key="2">
    <source>
        <dbReference type="ARBA" id="ARBA00022448"/>
    </source>
</evidence>
<comment type="subcellular location">
    <subcellularLocation>
        <location evidence="1 7">Cell membrane</location>
        <topology evidence="1 7">Multi-pass membrane protein</topology>
    </subcellularLocation>
</comment>
<keyword evidence="2 7" id="KW-0813">Transport</keyword>
<dbReference type="PROSITE" id="PS50928">
    <property type="entry name" value="ABC_TM1"/>
    <property type="match status" value="1"/>
</dbReference>